<dbReference type="AlphaFoldDB" id="A0A2P2E9X5"/>
<dbReference type="PROSITE" id="PS51318">
    <property type="entry name" value="TAT"/>
    <property type="match status" value="1"/>
</dbReference>
<dbReference type="PANTHER" id="PTHR42915">
    <property type="entry name" value="HYPOTHETICAL 460 KDA PROTEIN IN FEUA-SIGW INTERGENIC REGION [PRECURSOR]"/>
    <property type="match status" value="1"/>
</dbReference>
<reference evidence="3 4" key="1">
    <citation type="journal article" date="2018" name="Genome Announc.">
        <title>Draft Genome Sequence of "Candidatus Phycosocius bacilliformis," an Alphaproteobacterial Ectosymbiont of the Hydrocarbon-Producing Green Alga Botryococcus braunii.</title>
        <authorList>
            <person name="Tanabe Y."/>
            <person name="Yamaguchi H."/>
            <person name="Watanabe M.M."/>
        </authorList>
    </citation>
    <scope>NUCLEOTIDE SEQUENCE [LARGE SCALE GENOMIC DNA]</scope>
    <source>
        <strain evidence="3 4">BOTRYCO-2</strain>
    </source>
</reference>
<dbReference type="PIRSF" id="PIRSF016719">
    <property type="entry name" value="UCP016719"/>
    <property type="match status" value="1"/>
</dbReference>
<dbReference type="InterPro" id="IPR048502">
    <property type="entry name" value="NamZ_N"/>
</dbReference>
<proteinExistence type="predicted"/>
<keyword evidence="4" id="KW-1185">Reference proteome</keyword>
<protein>
    <recommendedName>
        <fullName evidence="5">DUF1343 domain-containing protein</fullName>
    </recommendedName>
</protein>
<dbReference type="Pfam" id="PF20732">
    <property type="entry name" value="NamZ_C"/>
    <property type="match status" value="1"/>
</dbReference>
<gene>
    <name evidence="3" type="ORF">PbB2_01540</name>
</gene>
<dbReference type="Proteomes" id="UP000245086">
    <property type="component" value="Unassembled WGS sequence"/>
</dbReference>
<dbReference type="Gene3D" id="3.90.1150.140">
    <property type="match status" value="1"/>
</dbReference>
<dbReference type="GO" id="GO:0033922">
    <property type="term" value="F:peptidoglycan beta-N-acetylmuramidase activity"/>
    <property type="evidence" value="ECO:0007669"/>
    <property type="project" value="InterPro"/>
</dbReference>
<evidence type="ECO:0000259" key="2">
    <source>
        <dbReference type="Pfam" id="PF20732"/>
    </source>
</evidence>
<evidence type="ECO:0008006" key="5">
    <source>
        <dbReference type="Google" id="ProtNLM"/>
    </source>
</evidence>
<sequence length="420" mass="45181">MDRRSFLQVGAVGAAKVCMAGGLVGAATPARAWPLARKPHVMLGIDRLAAENFTLLAGKRVGFITNQTSVDQSGAMSRVVLQRGLGSNLTALFGPEHGLDTRAKAGDHVDNARDPVTGLTAFSLYGQHRKPTPDMLSNVDVLVFDIQDIGVRSYTYISTMILAMEACGEAGKEFVVLDRPNPMGGALVQGPPLLPGFQSFVSQVPVPYLHGLTIGELAQMAIAKSWVTPAPKLTVVEMAGWQRAMNWAATGLGWVPTSPNIPHWQSPYYCATTGILGELKQVDIGIGTRKPFHFAAGPGINGRTMASDLTRLGLRGLKFRPYRSRTKRGFGGVEVLINPNDTPDLMPAAMALCAEVVARSGKAPLTASPASTRSLFDKVYGSQALWQTLTTDASWQDLVTDWASSLTAFETERRPFLLYN</sequence>
<dbReference type="Pfam" id="PF07075">
    <property type="entry name" value="NamZ_N"/>
    <property type="match status" value="1"/>
</dbReference>
<dbReference type="InterPro" id="IPR048503">
    <property type="entry name" value="NamZ_C"/>
</dbReference>
<name>A0A2P2E9X5_9PROT</name>
<evidence type="ECO:0000313" key="3">
    <source>
        <dbReference type="EMBL" id="GBF57870.1"/>
    </source>
</evidence>
<dbReference type="InterPro" id="IPR006311">
    <property type="entry name" value="TAT_signal"/>
</dbReference>
<evidence type="ECO:0000259" key="1">
    <source>
        <dbReference type="Pfam" id="PF07075"/>
    </source>
</evidence>
<comment type="caution">
    <text evidence="3">The sequence shown here is derived from an EMBL/GenBank/DDBJ whole genome shotgun (WGS) entry which is preliminary data.</text>
</comment>
<dbReference type="Gene3D" id="3.40.50.12170">
    <property type="entry name" value="Uncharacterised protein PF07075, DUF1343"/>
    <property type="match status" value="1"/>
</dbReference>
<dbReference type="InterPro" id="IPR008302">
    <property type="entry name" value="NamZ"/>
</dbReference>
<organism evidence="3 4">
    <name type="scientific">Candidatus Phycosocius bacilliformis</name>
    <dbReference type="NCBI Taxonomy" id="1445552"/>
    <lineage>
        <taxon>Bacteria</taxon>
        <taxon>Pseudomonadati</taxon>
        <taxon>Pseudomonadota</taxon>
        <taxon>Alphaproteobacteria</taxon>
        <taxon>Caulobacterales</taxon>
        <taxon>Caulobacterales incertae sedis</taxon>
        <taxon>Candidatus Phycosocius</taxon>
    </lineage>
</organism>
<evidence type="ECO:0000313" key="4">
    <source>
        <dbReference type="Proteomes" id="UP000245086"/>
    </source>
</evidence>
<feature type="domain" description="Peptidoglycan beta-N-acetylmuramidase NamZ C-terminal" evidence="2">
    <location>
        <begin position="273"/>
        <end position="419"/>
    </location>
</feature>
<dbReference type="OrthoDB" id="9801061at2"/>
<accession>A0A2P2E9X5</accession>
<dbReference type="PANTHER" id="PTHR42915:SF1">
    <property type="entry name" value="PEPTIDOGLYCAN BETA-N-ACETYLMURAMIDASE NAMZ"/>
    <property type="match status" value="1"/>
</dbReference>
<dbReference type="RefSeq" id="WP_108984744.1">
    <property type="nucleotide sequence ID" value="NZ_BFBR01000004.1"/>
</dbReference>
<dbReference type="EMBL" id="BFBR01000004">
    <property type="protein sequence ID" value="GBF57870.1"/>
    <property type="molecule type" value="Genomic_DNA"/>
</dbReference>
<feature type="domain" description="Peptidoglycan beta-N-acetylmuramidase NamZ N-terminal" evidence="1">
    <location>
        <begin position="61"/>
        <end position="264"/>
    </location>
</feature>